<protein>
    <recommendedName>
        <fullName evidence="9">TRAP transporter small permease protein</fullName>
    </recommendedName>
</protein>
<keyword evidence="7 9" id="KW-0472">Membrane</keyword>
<evidence type="ECO:0000256" key="2">
    <source>
        <dbReference type="ARBA" id="ARBA00022448"/>
    </source>
</evidence>
<comment type="similarity">
    <text evidence="8 9">Belongs to the TRAP transporter small permease family.</text>
</comment>
<dbReference type="PANTHER" id="PTHR35011">
    <property type="entry name" value="2,3-DIKETO-L-GULONATE TRAP TRANSPORTER SMALL PERMEASE PROTEIN YIAM"/>
    <property type="match status" value="1"/>
</dbReference>
<evidence type="ECO:0000256" key="5">
    <source>
        <dbReference type="ARBA" id="ARBA00022692"/>
    </source>
</evidence>
<keyword evidence="6 9" id="KW-1133">Transmembrane helix</keyword>
<evidence type="ECO:0000256" key="6">
    <source>
        <dbReference type="ARBA" id="ARBA00022989"/>
    </source>
</evidence>
<evidence type="ECO:0000256" key="4">
    <source>
        <dbReference type="ARBA" id="ARBA00022519"/>
    </source>
</evidence>
<evidence type="ECO:0000256" key="1">
    <source>
        <dbReference type="ARBA" id="ARBA00004429"/>
    </source>
</evidence>
<keyword evidence="2 9" id="KW-0813">Transport</keyword>
<dbReference type="InterPro" id="IPR007387">
    <property type="entry name" value="TRAP_DctQ"/>
</dbReference>
<name>A0ABV3R2V5_9HYPH</name>
<comment type="caution">
    <text evidence="11">The sequence shown here is derived from an EMBL/GenBank/DDBJ whole genome shotgun (WGS) entry which is preliminary data.</text>
</comment>
<dbReference type="EMBL" id="JBFOCI010000005">
    <property type="protein sequence ID" value="MEW9807651.1"/>
    <property type="molecule type" value="Genomic_DNA"/>
</dbReference>
<organism evidence="11 12">
    <name type="scientific">Mesorhizobium marinum</name>
    <dbReference type="NCBI Taxonomy" id="3228790"/>
    <lineage>
        <taxon>Bacteria</taxon>
        <taxon>Pseudomonadati</taxon>
        <taxon>Pseudomonadota</taxon>
        <taxon>Alphaproteobacteria</taxon>
        <taxon>Hyphomicrobiales</taxon>
        <taxon>Phyllobacteriaceae</taxon>
        <taxon>Mesorhizobium</taxon>
    </lineage>
</organism>
<evidence type="ECO:0000259" key="10">
    <source>
        <dbReference type="Pfam" id="PF04290"/>
    </source>
</evidence>
<dbReference type="Pfam" id="PF04290">
    <property type="entry name" value="DctQ"/>
    <property type="match status" value="1"/>
</dbReference>
<evidence type="ECO:0000256" key="3">
    <source>
        <dbReference type="ARBA" id="ARBA00022475"/>
    </source>
</evidence>
<feature type="transmembrane region" description="Helical" evidence="9">
    <location>
        <begin position="148"/>
        <end position="169"/>
    </location>
</feature>
<accession>A0ABV3R2V5</accession>
<gene>
    <name evidence="11" type="ORF">ABUE31_16805</name>
</gene>
<sequence length="187" mass="21305">MSEDHHSQITAEEMAQAFEEEAEPVDLSGHAIEDWVTLAAFWGMSLCVFLQFFTRYVLNNSLAWTEEIAINCLIVTVFLGSAMCVRMSRHIRVDFIYRYLPRTAGRWLALAVDLVTIGFFAYASWLLWRYVAVVGGERMVTIDLPRGIVFYAVFAAFVLMFLRAVQVFVHDWREEGPRLDEPGPAGG</sequence>
<dbReference type="InterPro" id="IPR055348">
    <property type="entry name" value="DctQ"/>
</dbReference>
<evidence type="ECO:0000313" key="11">
    <source>
        <dbReference type="EMBL" id="MEW9807651.1"/>
    </source>
</evidence>
<comment type="function">
    <text evidence="9">Part of the tripartite ATP-independent periplasmic (TRAP) transport system.</text>
</comment>
<reference evidence="11 12" key="1">
    <citation type="submission" date="2024-06" db="EMBL/GenBank/DDBJ databases">
        <authorList>
            <person name="Tuo L."/>
        </authorList>
    </citation>
    <scope>NUCLEOTIDE SEQUENCE [LARGE SCALE GENOMIC DNA]</scope>
    <source>
        <strain evidence="11 12">ZMM04-5</strain>
    </source>
</reference>
<feature type="domain" description="Tripartite ATP-independent periplasmic transporters DctQ component" evidence="10">
    <location>
        <begin position="44"/>
        <end position="173"/>
    </location>
</feature>
<keyword evidence="3" id="KW-1003">Cell membrane</keyword>
<evidence type="ECO:0000313" key="12">
    <source>
        <dbReference type="Proteomes" id="UP001556196"/>
    </source>
</evidence>
<feature type="transmembrane region" description="Helical" evidence="9">
    <location>
        <begin position="107"/>
        <end position="128"/>
    </location>
</feature>
<keyword evidence="4 9" id="KW-0997">Cell inner membrane</keyword>
<dbReference type="RefSeq" id="WP_367724831.1">
    <property type="nucleotide sequence ID" value="NZ_JBFOCI010000005.1"/>
</dbReference>
<evidence type="ECO:0000256" key="7">
    <source>
        <dbReference type="ARBA" id="ARBA00023136"/>
    </source>
</evidence>
<dbReference type="Proteomes" id="UP001556196">
    <property type="component" value="Unassembled WGS sequence"/>
</dbReference>
<dbReference type="PANTHER" id="PTHR35011:SF11">
    <property type="entry name" value="TRAP TRANSPORTER SMALL PERMEASE PROTEIN"/>
    <property type="match status" value="1"/>
</dbReference>
<feature type="transmembrane region" description="Helical" evidence="9">
    <location>
        <begin position="68"/>
        <end position="86"/>
    </location>
</feature>
<evidence type="ECO:0000256" key="9">
    <source>
        <dbReference type="RuleBase" id="RU369079"/>
    </source>
</evidence>
<keyword evidence="5 9" id="KW-0812">Transmembrane</keyword>
<proteinExistence type="inferred from homology"/>
<evidence type="ECO:0000256" key="8">
    <source>
        <dbReference type="ARBA" id="ARBA00038436"/>
    </source>
</evidence>
<feature type="transmembrane region" description="Helical" evidence="9">
    <location>
        <begin position="35"/>
        <end position="56"/>
    </location>
</feature>
<comment type="subunit">
    <text evidence="9">The complex comprises the extracytoplasmic solute receptor protein and the two transmembrane proteins.</text>
</comment>
<comment type="subcellular location">
    <subcellularLocation>
        <location evidence="1 9">Cell inner membrane</location>
        <topology evidence="1 9">Multi-pass membrane protein</topology>
    </subcellularLocation>
</comment>
<keyword evidence="12" id="KW-1185">Reference proteome</keyword>